<dbReference type="AlphaFoldDB" id="A0A6G1DY00"/>
<protein>
    <submittedName>
        <fullName evidence="1">Uncharacterized protein</fullName>
    </submittedName>
</protein>
<feature type="non-terminal residue" evidence="1">
    <location>
        <position position="1"/>
    </location>
</feature>
<organism evidence="1 2">
    <name type="scientific">Oryza meyeriana var. granulata</name>
    <dbReference type="NCBI Taxonomy" id="110450"/>
    <lineage>
        <taxon>Eukaryota</taxon>
        <taxon>Viridiplantae</taxon>
        <taxon>Streptophyta</taxon>
        <taxon>Embryophyta</taxon>
        <taxon>Tracheophyta</taxon>
        <taxon>Spermatophyta</taxon>
        <taxon>Magnoliopsida</taxon>
        <taxon>Liliopsida</taxon>
        <taxon>Poales</taxon>
        <taxon>Poaceae</taxon>
        <taxon>BOP clade</taxon>
        <taxon>Oryzoideae</taxon>
        <taxon>Oryzeae</taxon>
        <taxon>Oryzinae</taxon>
        <taxon>Oryza</taxon>
        <taxon>Oryza meyeriana</taxon>
    </lineage>
</organism>
<keyword evidence="2" id="KW-1185">Reference proteome</keyword>
<reference evidence="1 2" key="1">
    <citation type="submission" date="2019-11" db="EMBL/GenBank/DDBJ databases">
        <title>Whole genome sequence of Oryza granulata.</title>
        <authorList>
            <person name="Li W."/>
        </authorList>
    </citation>
    <scope>NUCLEOTIDE SEQUENCE [LARGE SCALE GENOMIC DNA]</scope>
    <source>
        <strain evidence="2">cv. Menghai</strain>
        <tissue evidence="1">Leaf</tissue>
    </source>
</reference>
<gene>
    <name evidence="1" type="ORF">E2562_007628</name>
</gene>
<evidence type="ECO:0000313" key="1">
    <source>
        <dbReference type="EMBL" id="KAF0916553.1"/>
    </source>
</evidence>
<proteinExistence type="predicted"/>
<accession>A0A6G1DY00</accession>
<dbReference type="OrthoDB" id="10567072at2759"/>
<name>A0A6G1DY00_9ORYZ</name>
<comment type="caution">
    <text evidence="1">The sequence shown here is derived from an EMBL/GenBank/DDBJ whole genome shotgun (WGS) entry which is preliminary data.</text>
</comment>
<evidence type="ECO:0000313" key="2">
    <source>
        <dbReference type="Proteomes" id="UP000479710"/>
    </source>
</evidence>
<sequence>DNIIEIRSCSAKASDITESFDDGQMTDGAFIDAFIKCMLSDEDMYNPQSVGERIFLPTSIAYALNCDYIKHYGKPPSFSPKNLVEMLCEVIQSSDLAAAKFEKSKELRSQMLYYLIFHRCNTARLPEDIEAFRPVEETAPDQA</sequence>
<dbReference type="Proteomes" id="UP000479710">
    <property type="component" value="Unassembled WGS sequence"/>
</dbReference>
<dbReference type="EMBL" id="SPHZ02000005">
    <property type="protein sequence ID" value="KAF0916553.1"/>
    <property type="molecule type" value="Genomic_DNA"/>
</dbReference>